<dbReference type="PANTHER" id="PTHR30307:SF0">
    <property type="entry name" value="S-ADENOSYLMETHIONINE:TRNA RIBOSYLTRANSFERASE-ISOMERASE"/>
    <property type="match status" value="1"/>
</dbReference>
<dbReference type="NCBIfam" id="NF001140">
    <property type="entry name" value="PRK00147.1"/>
    <property type="match status" value="1"/>
</dbReference>
<evidence type="ECO:0000256" key="4">
    <source>
        <dbReference type="ARBA" id="ARBA00022785"/>
    </source>
</evidence>
<comment type="catalytic activity">
    <reaction evidence="5">
        <text>7-aminomethyl-7-carbaguanosine(34) in tRNA + S-adenosyl-L-methionine = epoxyqueuosine(34) in tRNA + adenine + L-methionine + 2 H(+)</text>
        <dbReference type="Rhea" id="RHEA:32155"/>
        <dbReference type="Rhea" id="RHEA-COMP:10342"/>
        <dbReference type="Rhea" id="RHEA-COMP:18582"/>
        <dbReference type="ChEBI" id="CHEBI:15378"/>
        <dbReference type="ChEBI" id="CHEBI:16708"/>
        <dbReference type="ChEBI" id="CHEBI:57844"/>
        <dbReference type="ChEBI" id="CHEBI:59789"/>
        <dbReference type="ChEBI" id="CHEBI:82833"/>
        <dbReference type="ChEBI" id="CHEBI:194443"/>
        <dbReference type="EC" id="2.4.99.17"/>
    </reaction>
</comment>
<evidence type="ECO:0000256" key="1">
    <source>
        <dbReference type="ARBA" id="ARBA00022490"/>
    </source>
</evidence>
<evidence type="ECO:0000256" key="5">
    <source>
        <dbReference type="HAMAP-Rule" id="MF_00113"/>
    </source>
</evidence>
<dbReference type="NCBIfam" id="TIGR00113">
    <property type="entry name" value="queA"/>
    <property type="match status" value="1"/>
</dbReference>
<organism evidence="6 7">
    <name type="scientific">SAR86 cluster bacterium</name>
    <dbReference type="NCBI Taxonomy" id="2030880"/>
    <lineage>
        <taxon>Bacteria</taxon>
        <taxon>Pseudomonadati</taxon>
        <taxon>Pseudomonadota</taxon>
        <taxon>Gammaproteobacteria</taxon>
        <taxon>SAR86 cluster</taxon>
    </lineage>
</organism>
<dbReference type="Pfam" id="PF02547">
    <property type="entry name" value="Queuosine_synth"/>
    <property type="match status" value="1"/>
</dbReference>
<accession>A0A368BLE4</accession>
<gene>
    <name evidence="5" type="primary">queA</name>
    <name evidence="6" type="ORF">DBW97_03345</name>
</gene>
<comment type="caution">
    <text evidence="6">The sequence shown here is derived from an EMBL/GenBank/DDBJ whole genome shotgun (WGS) entry which is preliminary data.</text>
</comment>
<evidence type="ECO:0000256" key="3">
    <source>
        <dbReference type="ARBA" id="ARBA00022691"/>
    </source>
</evidence>
<comment type="function">
    <text evidence="5">Transfers and isomerizes the ribose moiety from AdoMet to the 7-aminomethyl group of 7-deazaguanine (preQ1-tRNA) to give epoxyqueuosine (oQ-tRNA).</text>
</comment>
<keyword evidence="3 5" id="KW-0949">S-adenosyl-L-methionine</keyword>
<protein>
    <recommendedName>
        <fullName evidence="5">S-adenosylmethionine:tRNA ribosyltransferase-isomerase</fullName>
        <ecNumber evidence="5">2.4.99.17</ecNumber>
    </recommendedName>
    <alternativeName>
        <fullName evidence="5">Queuosine biosynthesis protein QueA</fullName>
    </alternativeName>
</protein>
<keyword evidence="6" id="KW-0413">Isomerase</keyword>
<dbReference type="EMBL" id="QOPD01000005">
    <property type="protein sequence ID" value="RCL38081.1"/>
    <property type="molecule type" value="Genomic_DNA"/>
</dbReference>
<comment type="pathway">
    <text evidence="5">tRNA modification; tRNA-queuosine biosynthesis.</text>
</comment>
<keyword evidence="2 5" id="KW-0808">Transferase</keyword>
<evidence type="ECO:0000313" key="6">
    <source>
        <dbReference type="EMBL" id="RCL38081.1"/>
    </source>
</evidence>
<dbReference type="InterPro" id="IPR042118">
    <property type="entry name" value="QueA_dom1"/>
</dbReference>
<dbReference type="GO" id="GO:0051075">
    <property type="term" value="F:S-adenosylmethionine:tRNA ribosyltransferase-isomerase activity"/>
    <property type="evidence" value="ECO:0007669"/>
    <property type="project" value="UniProtKB-EC"/>
</dbReference>
<evidence type="ECO:0000256" key="2">
    <source>
        <dbReference type="ARBA" id="ARBA00022679"/>
    </source>
</evidence>
<dbReference type="InterPro" id="IPR036100">
    <property type="entry name" value="QueA_sf"/>
</dbReference>
<name>A0A368BLE4_9GAMM</name>
<dbReference type="PANTHER" id="PTHR30307">
    <property type="entry name" value="S-ADENOSYLMETHIONINE:TRNA RIBOSYLTRANSFERASE-ISOMERASE"/>
    <property type="match status" value="1"/>
</dbReference>
<dbReference type="GO" id="GO:0008616">
    <property type="term" value="P:tRNA queuosine(34) biosynthetic process"/>
    <property type="evidence" value="ECO:0007669"/>
    <property type="project" value="UniProtKB-UniRule"/>
</dbReference>
<comment type="subcellular location">
    <subcellularLocation>
        <location evidence="5">Cytoplasm</location>
    </subcellularLocation>
</comment>
<dbReference type="GO" id="GO:0005737">
    <property type="term" value="C:cytoplasm"/>
    <property type="evidence" value="ECO:0007669"/>
    <property type="project" value="UniProtKB-SubCell"/>
</dbReference>
<dbReference type="SUPFAM" id="SSF111337">
    <property type="entry name" value="QueA-like"/>
    <property type="match status" value="1"/>
</dbReference>
<keyword evidence="6" id="KW-0328">Glycosyltransferase</keyword>
<comment type="similarity">
    <text evidence="5">Belongs to the QueA family.</text>
</comment>
<reference evidence="6 7" key="1">
    <citation type="journal article" date="2018" name="Microbiome">
        <title>Fine metagenomic profile of the Mediterranean stratified and mixed water columns revealed by assembly and recruitment.</title>
        <authorList>
            <person name="Haro-Moreno J.M."/>
            <person name="Lopez-Perez M."/>
            <person name="De La Torre J.R."/>
            <person name="Picazo A."/>
            <person name="Camacho A."/>
            <person name="Rodriguez-Valera F."/>
        </authorList>
    </citation>
    <scope>NUCLEOTIDE SEQUENCE [LARGE SCALE GENOMIC DNA]</scope>
    <source>
        <strain evidence="6">MED-G83</strain>
    </source>
</reference>
<keyword evidence="4 5" id="KW-0671">Queuosine biosynthesis</keyword>
<dbReference type="Proteomes" id="UP000252147">
    <property type="component" value="Unassembled WGS sequence"/>
</dbReference>
<proteinExistence type="inferred from homology"/>
<keyword evidence="1 5" id="KW-0963">Cytoplasm</keyword>
<dbReference type="InterPro" id="IPR003699">
    <property type="entry name" value="QueA"/>
</dbReference>
<comment type="subunit">
    <text evidence="5">Monomer.</text>
</comment>
<dbReference type="AlphaFoldDB" id="A0A368BLE4"/>
<dbReference type="Gene3D" id="2.40.10.240">
    <property type="entry name" value="QueA-like"/>
    <property type="match status" value="1"/>
</dbReference>
<dbReference type="UniPathway" id="UPA00392"/>
<evidence type="ECO:0000313" key="7">
    <source>
        <dbReference type="Proteomes" id="UP000252147"/>
    </source>
</evidence>
<dbReference type="InterPro" id="IPR042119">
    <property type="entry name" value="QueA_dom2"/>
</dbReference>
<dbReference type="EC" id="2.4.99.17" evidence="5"/>
<sequence>MNKGIYKKDYDFKLPDDLIAKYPTKKRGQSRMLRIHHEHKHDENISDLPSFFKPNDLLVFNETKVFKARLSLIKSSGGKAEILIIKKLSKYEALCLTKGIKKNKTKQKVLTQNFPVNIEILKNEEKLLRIKFDQNIDKLCTAQGSMPIPPYLNRESTPLDDDRYQSIFANDAYNNSVAAPTASLHFDKLLWQEVVTAVDTANINLDIGYGTFQPLNDDPIDQTAKLHKESYHVPLETVKKIQNCKKNNGRVIALGTTTLRALESSVSEDGDIMSGSNDTEIFIFDGYTFKVVDCLITNFHLPMSSLLMLVSAFGGKANILSAYQHAVSCGYKFFSYGDAMLIEECLSK</sequence>
<dbReference type="HAMAP" id="MF_00113">
    <property type="entry name" value="QueA"/>
    <property type="match status" value="1"/>
</dbReference>
<dbReference type="Gene3D" id="3.40.1780.10">
    <property type="entry name" value="QueA-like"/>
    <property type="match status" value="1"/>
</dbReference>